<dbReference type="RefSeq" id="WP_162337751.1">
    <property type="nucleotide sequence ID" value="NZ_JBHSRQ010000004.1"/>
</dbReference>
<accession>A0ABQ6ZGZ6</accession>
<evidence type="ECO:0000313" key="3">
    <source>
        <dbReference type="EMBL" id="KAF1725084.1"/>
    </source>
</evidence>
<dbReference type="Gene3D" id="2.60.120.1440">
    <property type="match status" value="1"/>
</dbReference>
<feature type="domain" description="FecR protein" evidence="1">
    <location>
        <begin position="125"/>
        <end position="217"/>
    </location>
</feature>
<sequence>MSRPDLTLIDGGDGVDQQATRWFVRLRADDASEGDRRAWQQWLEASRDHRDAYARVEALWSSFGDFATSPEIGRRIAGASRAPQAAPVQARTARRRWPAAMAATLALLAVGTFAALRLTAPTEAAYRTAVGERRSVQLDDGSRVDLDAGTHLSVRYDRGGRHIVLEQGRAFFQVAKDAARPFDVVTDAGSVRALGTQFEVSHVAGAADVALYEGSVELRARAAAEAPVQRLGVLVPGQQARLSAGRMQMRATTVAAGARPAWLSGRLVFSDTPLAEAVAEFNRYSTNRVVLADPALGAQRVSGVFRGDDVDGFIGALGEVYGIPEHHTANGTHVLGKSP</sequence>
<dbReference type="EMBL" id="PDWW01000012">
    <property type="protein sequence ID" value="KAF1725084.1"/>
    <property type="molecule type" value="Genomic_DNA"/>
</dbReference>
<dbReference type="PANTHER" id="PTHR30273:SF2">
    <property type="entry name" value="PROTEIN FECR"/>
    <property type="match status" value="1"/>
</dbReference>
<dbReference type="Pfam" id="PF16220">
    <property type="entry name" value="DUF4880"/>
    <property type="match status" value="1"/>
</dbReference>
<dbReference type="Proteomes" id="UP000781710">
    <property type="component" value="Unassembled WGS sequence"/>
</dbReference>
<comment type="caution">
    <text evidence="3">The sequence shown here is derived from an EMBL/GenBank/DDBJ whole genome shotgun (WGS) entry which is preliminary data.</text>
</comment>
<feature type="domain" description="FecR N-terminal" evidence="2">
    <location>
        <begin position="17"/>
        <end position="59"/>
    </location>
</feature>
<reference evidence="3 4" key="1">
    <citation type="submission" date="2017-10" db="EMBL/GenBank/DDBJ databases">
        <title>Whole genome sequencing of members of genus Pseudoxanthomonas.</title>
        <authorList>
            <person name="Kumar S."/>
            <person name="Bansal K."/>
            <person name="Kaur A."/>
            <person name="Patil P."/>
            <person name="Sharma S."/>
            <person name="Patil P.B."/>
        </authorList>
    </citation>
    <scope>NUCLEOTIDE SEQUENCE [LARGE SCALE GENOMIC DNA]</scope>
    <source>
        <strain evidence="3 4">DSM 17109</strain>
    </source>
</reference>
<protein>
    <recommendedName>
        <fullName evidence="5">FecR family protein</fullName>
    </recommendedName>
</protein>
<evidence type="ECO:0000313" key="4">
    <source>
        <dbReference type="Proteomes" id="UP000781710"/>
    </source>
</evidence>
<dbReference type="Gene3D" id="3.55.50.30">
    <property type="match status" value="1"/>
</dbReference>
<proteinExistence type="predicted"/>
<dbReference type="Pfam" id="PF04773">
    <property type="entry name" value="FecR"/>
    <property type="match status" value="1"/>
</dbReference>
<dbReference type="PIRSF" id="PIRSF018266">
    <property type="entry name" value="FecR"/>
    <property type="match status" value="1"/>
</dbReference>
<name>A0ABQ6ZGZ6_9GAMM</name>
<dbReference type="InterPro" id="IPR012373">
    <property type="entry name" value="Ferrdict_sens_TM"/>
</dbReference>
<evidence type="ECO:0000259" key="2">
    <source>
        <dbReference type="Pfam" id="PF16220"/>
    </source>
</evidence>
<evidence type="ECO:0000259" key="1">
    <source>
        <dbReference type="Pfam" id="PF04773"/>
    </source>
</evidence>
<keyword evidence="4" id="KW-1185">Reference proteome</keyword>
<gene>
    <name evidence="3" type="ORF">CSC78_09910</name>
</gene>
<dbReference type="InterPro" id="IPR032623">
    <property type="entry name" value="FecR_N"/>
</dbReference>
<dbReference type="PANTHER" id="PTHR30273">
    <property type="entry name" value="PERIPLASMIC SIGNAL SENSOR AND SIGMA FACTOR ACTIVATOR FECR-RELATED"/>
    <property type="match status" value="1"/>
</dbReference>
<dbReference type="InterPro" id="IPR006860">
    <property type="entry name" value="FecR"/>
</dbReference>
<evidence type="ECO:0008006" key="5">
    <source>
        <dbReference type="Google" id="ProtNLM"/>
    </source>
</evidence>
<organism evidence="3 4">
    <name type="scientific">Pseudoxanthomonas japonensis</name>
    <dbReference type="NCBI Taxonomy" id="69284"/>
    <lineage>
        <taxon>Bacteria</taxon>
        <taxon>Pseudomonadati</taxon>
        <taxon>Pseudomonadota</taxon>
        <taxon>Gammaproteobacteria</taxon>
        <taxon>Lysobacterales</taxon>
        <taxon>Lysobacteraceae</taxon>
        <taxon>Pseudoxanthomonas</taxon>
    </lineage>
</organism>